<name>A0A8H5M5X9_9AGAR</name>
<gene>
    <name evidence="6" type="ORF">D9757_007577</name>
</gene>
<organism evidence="6 7">
    <name type="scientific">Collybiopsis confluens</name>
    <dbReference type="NCBI Taxonomy" id="2823264"/>
    <lineage>
        <taxon>Eukaryota</taxon>
        <taxon>Fungi</taxon>
        <taxon>Dikarya</taxon>
        <taxon>Basidiomycota</taxon>
        <taxon>Agaricomycotina</taxon>
        <taxon>Agaricomycetes</taxon>
        <taxon>Agaricomycetidae</taxon>
        <taxon>Agaricales</taxon>
        <taxon>Marasmiineae</taxon>
        <taxon>Omphalotaceae</taxon>
        <taxon>Collybiopsis</taxon>
    </lineage>
</organism>
<comment type="subcellular location">
    <subcellularLocation>
        <location evidence="1">Nucleus</location>
    </subcellularLocation>
</comment>
<evidence type="ECO:0000256" key="4">
    <source>
        <dbReference type="ARBA" id="ARBA00023242"/>
    </source>
</evidence>
<dbReference type="GO" id="GO:0017056">
    <property type="term" value="F:structural constituent of nuclear pore"/>
    <property type="evidence" value="ECO:0007669"/>
    <property type="project" value="TreeGrafter"/>
</dbReference>
<dbReference type="OrthoDB" id="2019644at2759"/>
<keyword evidence="4" id="KW-0539">Nucleus</keyword>
<dbReference type="InterPro" id="IPR021827">
    <property type="entry name" value="Nup186/Nup192/Nup205"/>
</dbReference>
<evidence type="ECO:0000313" key="6">
    <source>
        <dbReference type="EMBL" id="KAF5381906.1"/>
    </source>
</evidence>
<evidence type="ECO:0000256" key="5">
    <source>
        <dbReference type="SAM" id="MobiDB-lite"/>
    </source>
</evidence>
<evidence type="ECO:0000256" key="1">
    <source>
        <dbReference type="ARBA" id="ARBA00004123"/>
    </source>
</evidence>
<proteinExistence type="inferred from homology"/>
<dbReference type="GO" id="GO:0006999">
    <property type="term" value="P:nuclear pore organization"/>
    <property type="evidence" value="ECO:0007669"/>
    <property type="project" value="TreeGrafter"/>
</dbReference>
<keyword evidence="3" id="KW-0813">Transport</keyword>
<dbReference type="PANTHER" id="PTHR31344:SF0">
    <property type="entry name" value="NUCLEAR PORE COMPLEX PROTEIN NUP205"/>
    <property type="match status" value="1"/>
</dbReference>
<dbReference type="GO" id="GO:0044611">
    <property type="term" value="C:nuclear pore inner ring"/>
    <property type="evidence" value="ECO:0007669"/>
    <property type="project" value="TreeGrafter"/>
</dbReference>
<dbReference type="PANTHER" id="PTHR31344">
    <property type="entry name" value="NUCLEAR PORE COMPLEX PROTEIN NUP205"/>
    <property type="match status" value="1"/>
</dbReference>
<dbReference type="Proteomes" id="UP000518752">
    <property type="component" value="Unassembled WGS sequence"/>
</dbReference>
<evidence type="ECO:0000256" key="2">
    <source>
        <dbReference type="ARBA" id="ARBA00005892"/>
    </source>
</evidence>
<accession>A0A8H5M5X9</accession>
<reference evidence="6 7" key="1">
    <citation type="journal article" date="2020" name="ISME J.">
        <title>Uncovering the hidden diversity of litter-decomposition mechanisms in mushroom-forming fungi.</title>
        <authorList>
            <person name="Floudas D."/>
            <person name="Bentzer J."/>
            <person name="Ahren D."/>
            <person name="Johansson T."/>
            <person name="Persson P."/>
            <person name="Tunlid A."/>
        </authorList>
    </citation>
    <scope>NUCLEOTIDE SEQUENCE [LARGE SCALE GENOMIC DNA]</scope>
    <source>
        <strain evidence="6 7">CBS 406.79</strain>
    </source>
</reference>
<sequence length="2119" mass="234871">MEGISQLRIALSNALDGNATQNGEQELFDLLMLHKSRLANVFDFGSRNPQELKEIESGKTVVNGKQVAVNSEFARQAIFLSQHLECSERYVAGLLHSVMAKNPNLDPINCLEHAVAEFHARRRHLVDSLRHLLEATEGALSPNAPVLLHHLSNYVRKDLVVPQTSPARGEIPLAFRIFKEMENLGIVIARADNGRKSAQTNTLIPPQGMLLILILPIPVSNSASGNITLGVEISNARYDSLKYERRCLAHCLYLISRLGLVSPDETKAMVEWLITNPNHSMTFYLFTTVLTVFDTVNPDTPGAQTRNFLANDKALLSFMTKKLEPATEWKEPGLKAAVLLKWALFLTEYRHRNPDLENREGFRTEELEVQIWNAVQGDIFLYLSMALLQIRRSTTTYSPSLLVGVSLSPEQQEQREVPPDDFRPLVLNAFEVLVRSLITHASSELRKIKQRQEDLVLANARTDRTRSGSSRFRPASTIDSERSSSSPRNDIAMLYSFMGLLYLSLPEDSALQFWGAGGQVAPNTTNYLEYLETTAGRLPAFLQWAVWSTQVQDANMTMALYDMLAGLSKGQQCSELSYNFMARGNGEIIPGSSLPSGGSSVSWDVVFGLLDSWATGPGVRSPVATQANSQSILGGSSTLARASNRTQDIHLGQQDVLLAQSFLRLLSTVVIHSVAVRVTISGHARFRAIPTLVSLIPLRVPLELKGMIFETLAAFCQPGAGVPGVEICRAVWTLMERLEVINVRPSASVGFGSSFVSVKGVEVELEEIEASHGLYPATIPFLKLLSTLIHTPKRVPLKDRVSDQASTNPIPESLGQPYRLPGIGPFVTFVIDNVFSKISSREYRRPSERWQMNDLCLAFIERVLASYDMESLLASAEAGNMKENSIAPYLIHPGYEIMKRMLTASNLQNAIFSYVVEGLIGFEKGFATEEPFFESTITRVLRIVNRVLEIQGIFLDILVPLISEFDSTPLVGTVHPRSYFVKFDQALSFAANYAPAIAAYVAQPAHFEVVLLSVKIISQLSVSDAFSNLAALIERSDDSDRILVGYLQILGVESFEDVSIAETVAEETTGAGAPDIEDTPISLEQATRTAVLDMLIRNTALNRPFPNLGHFLLFGETNSEQGLQDPRALGARRACVHSLLELLNSGIPASKNKQRNSEVQGMPLFMTLPALAERCYHVIYQLCVHPRTSSSTMRYLRTREDFFTRQLSAIPSQVPQTPQEPSVEVLYNDGSRVITTVPTLTSFLRLRSWIFDLVALDLHVLTSRGRTRNVSEVLDILFGNESALDEPISWEDEVFRPFREVGQSHLKIIEFVQSLTFEWADSLTVKPVDLQLLAGVNLQACIRKDTAGCEIIDRSALLVLLMTARRALFAQNKIVTPVQAQQLETETSYILESCAVENHRRQVVHAVSKGFEAWRRMLDLTLTKCFAYLPQDHRENMLFDILHVLPPIIKSEDLHQSTAVLLSEVVLSSITKLCEDRQHQVILQSAGGDPHSELLPAERLYLILRSILECILGSSHVELVRGNLYAALINYVDLVSSGEEKSASRTTQSLGVSMLTSTRDASPFNDSLSLVSSPSQRHTLQSHSLALLKTGLERLLVTVSRDAIDGSEVWRTVAFMLLDSLVQLSALEKQHPVLTPLVRHGILANFVQGVKESDHLLQAILKPDPDDLNPLYVYESKMSFFIRMAQTRAGAERLLDAQLLPILAQCDFLDARPEADSAFVDHGSFLPSAIQRYHNIFMPNLQLINAMLATLGGKHATASNQALDFLLQHSATMVILLKNETGDVSLSHLEEIHLLVTLCAQTLPLVPQSELASVHSGFGAINAAILGLSTKCLGRGTWMEIVKPHTDAEILHASVLASGYGSHTKFDLEVRKKERLLRNALVSYAGATSDFTEPEINLVLSPVHVASRYSERSSHFLATIPTVGDALEALNSLCQDLSSTLKQISDIAAELSAKELIAVDNIQEVIQIVSDIDIEFIQDLEIGQKRNLICRELEKISTEAHRDAKLTMINIKLATLEMVLLLLWRHIVYYAEGTHAKTAQLNVSTATAVRLLTTPDSSAFRLEVGKKLMPALHRLQTVVADEILAEDEWRASQVYVEIMCRRLRDVVGIDSEEMADEAS</sequence>
<keyword evidence="7" id="KW-1185">Reference proteome</keyword>
<dbReference type="Pfam" id="PF11894">
    <property type="entry name" value="Nup192"/>
    <property type="match status" value="1"/>
</dbReference>
<dbReference type="EMBL" id="JAACJN010000055">
    <property type="protein sequence ID" value="KAF5381906.1"/>
    <property type="molecule type" value="Genomic_DNA"/>
</dbReference>
<protein>
    <submittedName>
        <fullName evidence="6">Uncharacterized protein</fullName>
    </submittedName>
</protein>
<feature type="region of interest" description="Disordered" evidence="5">
    <location>
        <begin position="465"/>
        <end position="486"/>
    </location>
</feature>
<evidence type="ECO:0000256" key="3">
    <source>
        <dbReference type="ARBA" id="ARBA00022448"/>
    </source>
</evidence>
<comment type="similarity">
    <text evidence="2">Belongs to the NUP186/NUP192/NUP205 family.</text>
</comment>
<evidence type="ECO:0000313" key="7">
    <source>
        <dbReference type="Proteomes" id="UP000518752"/>
    </source>
</evidence>
<comment type="caution">
    <text evidence="6">The sequence shown here is derived from an EMBL/GenBank/DDBJ whole genome shotgun (WGS) entry which is preliminary data.</text>
</comment>